<keyword evidence="2" id="KW-1185">Reference proteome</keyword>
<sequence length="134" mass="15520">MAKQNSTEKSASWIIEKIDSTELFLIKLSGEFTDQNWLELTRDLLLSRKSDELFVIMDCSNCIDDVGHTGFWQIMDEMEKSGVLRYRLAIISVDEADEYRKNLALAISENFKVQLEVMIFPELLSAINWFQTDS</sequence>
<dbReference type="Proteomes" id="UP000035444">
    <property type="component" value="Unassembled WGS sequence"/>
</dbReference>
<dbReference type="AlphaFoldDB" id="A0A0H2MED4"/>
<evidence type="ECO:0008006" key="3">
    <source>
        <dbReference type="Google" id="ProtNLM"/>
    </source>
</evidence>
<organism evidence="1 2">
    <name type="scientific">Kiloniella spongiae</name>
    <dbReference type="NCBI Taxonomy" id="1489064"/>
    <lineage>
        <taxon>Bacteria</taxon>
        <taxon>Pseudomonadati</taxon>
        <taxon>Pseudomonadota</taxon>
        <taxon>Alphaproteobacteria</taxon>
        <taxon>Rhodospirillales</taxon>
        <taxon>Kiloniellaceae</taxon>
        <taxon>Kiloniella</taxon>
    </lineage>
</organism>
<reference evidence="1 2" key="1">
    <citation type="submission" date="2015-03" db="EMBL/GenBank/DDBJ databases">
        <title>Genome Sequence of Kiloniella spongiae MEBiC09566, isolated from a marine sponge.</title>
        <authorList>
            <person name="Shao Z."/>
            <person name="Wang L."/>
            <person name="Li X."/>
        </authorList>
    </citation>
    <scope>NUCLEOTIDE SEQUENCE [LARGE SCALE GENOMIC DNA]</scope>
    <source>
        <strain evidence="1 2">MEBiC09566</strain>
    </source>
</reference>
<dbReference type="STRING" id="1489064.WH96_09550"/>
<evidence type="ECO:0000313" key="1">
    <source>
        <dbReference type="EMBL" id="KLN60728.1"/>
    </source>
</evidence>
<dbReference type="RefSeq" id="WP_047763942.1">
    <property type="nucleotide sequence ID" value="NZ_LAQL01000006.1"/>
</dbReference>
<dbReference type="EMBL" id="LAQL01000006">
    <property type="protein sequence ID" value="KLN60728.1"/>
    <property type="molecule type" value="Genomic_DNA"/>
</dbReference>
<name>A0A0H2MED4_9PROT</name>
<gene>
    <name evidence="1" type="ORF">WH96_09550</name>
</gene>
<accession>A0A0H2MED4</accession>
<protein>
    <recommendedName>
        <fullName evidence="3">STAS/SEC14 domain-containing protein</fullName>
    </recommendedName>
</protein>
<proteinExistence type="predicted"/>
<comment type="caution">
    <text evidence="1">The sequence shown here is derived from an EMBL/GenBank/DDBJ whole genome shotgun (WGS) entry which is preliminary data.</text>
</comment>
<evidence type="ECO:0000313" key="2">
    <source>
        <dbReference type="Proteomes" id="UP000035444"/>
    </source>
</evidence>